<keyword evidence="5" id="KW-0998">Cell outer membrane</keyword>
<feature type="region of interest" description="Disordered" evidence="8">
    <location>
        <begin position="25"/>
        <end position="70"/>
    </location>
</feature>
<evidence type="ECO:0000259" key="10">
    <source>
        <dbReference type="SMART" id="SM00965"/>
    </source>
</evidence>
<dbReference type="EMBL" id="CP141615">
    <property type="protein sequence ID" value="WRP17468.1"/>
    <property type="molecule type" value="Genomic_DNA"/>
</dbReference>
<feature type="compositionally biased region" description="Low complexity" evidence="8">
    <location>
        <begin position="37"/>
        <end position="70"/>
    </location>
</feature>
<keyword evidence="2 7" id="KW-0813">Transport</keyword>
<dbReference type="InterPro" id="IPR005644">
    <property type="entry name" value="NolW-like"/>
</dbReference>
<proteinExistence type="inferred from homology"/>
<comment type="similarity">
    <text evidence="6">Belongs to the bacterial secretin family.</text>
</comment>
<dbReference type="PANTHER" id="PTHR30332:SF17">
    <property type="entry name" value="TYPE IV PILIATION SYSTEM PROTEIN DR_0774-RELATED"/>
    <property type="match status" value="1"/>
</dbReference>
<dbReference type="InterPro" id="IPR004845">
    <property type="entry name" value="T2SS_GspD_CS"/>
</dbReference>
<dbReference type="Proteomes" id="UP001332192">
    <property type="component" value="Chromosome"/>
</dbReference>
<dbReference type="InterPro" id="IPR004846">
    <property type="entry name" value="T2SS/T3SS_dom"/>
</dbReference>
<dbReference type="InterPro" id="IPR038591">
    <property type="entry name" value="NolW-like_sf"/>
</dbReference>
<protein>
    <submittedName>
        <fullName evidence="11">Secretin and TonB N-terminal domain-containing protein</fullName>
    </submittedName>
</protein>
<dbReference type="PROSITE" id="PS00875">
    <property type="entry name" value="T2SP_D"/>
    <property type="match status" value="1"/>
</dbReference>
<dbReference type="InterPro" id="IPR050810">
    <property type="entry name" value="Bact_Secretion_Sys_Channel"/>
</dbReference>
<evidence type="ECO:0000256" key="7">
    <source>
        <dbReference type="RuleBase" id="RU004004"/>
    </source>
</evidence>
<dbReference type="Pfam" id="PF00263">
    <property type="entry name" value="Secretin"/>
    <property type="match status" value="1"/>
</dbReference>
<keyword evidence="3 9" id="KW-0732">Signal</keyword>
<evidence type="ECO:0000313" key="12">
    <source>
        <dbReference type="Proteomes" id="UP001332192"/>
    </source>
</evidence>
<gene>
    <name evidence="11" type="ORF">U7230_00170</name>
</gene>
<evidence type="ECO:0000256" key="8">
    <source>
        <dbReference type="SAM" id="MobiDB-lite"/>
    </source>
</evidence>
<evidence type="ECO:0000256" key="9">
    <source>
        <dbReference type="SAM" id="SignalP"/>
    </source>
</evidence>
<dbReference type="Gene3D" id="3.30.1370.130">
    <property type="match status" value="1"/>
</dbReference>
<dbReference type="SMART" id="SM00965">
    <property type="entry name" value="STN"/>
    <property type="match status" value="1"/>
</dbReference>
<evidence type="ECO:0000256" key="1">
    <source>
        <dbReference type="ARBA" id="ARBA00004370"/>
    </source>
</evidence>
<evidence type="ECO:0000313" key="11">
    <source>
        <dbReference type="EMBL" id="WRP17468.1"/>
    </source>
</evidence>
<evidence type="ECO:0000256" key="5">
    <source>
        <dbReference type="ARBA" id="ARBA00023237"/>
    </source>
</evidence>
<feature type="chain" id="PRO_5047274712" evidence="9">
    <location>
        <begin position="24"/>
        <end position="447"/>
    </location>
</feature>
<comment type="subcellular location">
    <subcellularLocation>
        <location evidence="7">Cell outer membrane</location>
    </subcellularLocation>
    <subcellularLocation>
        <location evidence="1">Membrane</location>
    </subcellularLocation>
</comment>
<keyword evidence="4" id="KW-0472">Membrane</keyword>
<dbReference type="Pfam" id="PF07660">
    <property type="entry name" value="STN"/>
    <property type="match status" value="1"/>
</dbReference>
<dbReference type="Pfam" id="PF03958">
    <property type="entry name" value="Secretin_N"/>
    <property type="match status" value="1"/>
</dbReference>
<evidence type="ECO:0000256" key="6">
    <source>
        <dbReference type="RuleBase" id="RU004003"/>
    </source>
</evidence>
<keyword evidence="12" id="KW-1185">Reference proteome</keyword>
<evidence type="ECO:0000256" key="2">
    <source>
        <dbReference type="ARBA" id="ARBA00022448"/>
    </source>
</evidence>
<name>A0ABZ1BXM7_9FIRM</name>
<dbReference type="InterPro" id="IPR011662">
    <property type="entry name" value="Secretin/TonB_short_N"/>
</dbReference>
<evidence type="ECO:0000256" key="4">
    <source>
        <dbReference type="ARBA" id="ARBA00023136"/>
    </source>
</evidence>
<feature type="signal peptide" evidence="9">
    <location>
        <begin position="1"/>
        <end position="23"/>
    </location>
</feature>
<dbReference type="Gene3D" id="3.30.1370.120">
    <property type="match status" value="1"/>
</dbReference>
<accession>A0ABZ1BXM7</accession>
<reference evidence="11 12" key="1">
    <citation type="journal article" date="2024" name="Front. Microbiol.">
        <title>Novel thermophilic genera Geochorda gen. nov. and Carboxydochorda gen. nov. from the deep terrestrial subsurface reveal the ecophysiological diversity in the class Limnochordia.</title>
        <authorList>
            <person name="Karnachuk O.V."/>
            <person name="Lukina A.P."/>
            <person name="Avakyan M.R."/>
            <person name="Kadnikov V.V."/>
            <person name="Begmatov S."/>
            <person name="Beletsky A.V."/>
            <person name="Vlasova K.G."/>
            <person name="Novikov A.A."/>
            <person name="Shcherbakova V.A."/>
            <person name="Mardanov A.V."/>
            <person name="Ravin N.V."/>
        </authorList>
    </citation>
    <scope>NUCLEOTIDE SEQUENCE [LARGE SCALE GENOMIC DNA]</scope>
    <source>
        <strain evidence="11 12">L945</strain>
    </source>
</reference>
<dbReference type="RefSeq" id="WP_324716738.1">
    <property type="nucleotide sequence ID" value="NZ_CP141615.1"/>
</dbReference>
<dbReference type="InterPro" id="IPR001775">
    <property type="entry name" value="GspD/PilQ"/>
</dbReference>
<organism evidence="11 12">
    <name type="scientific">Carboxydichorda subterranea</name>
    <dbReference type="NCBI Taxonomy" id="3109565"/>
    <lineage>
        <taxon>Bacteria</taxon>
        <taxon>Bacillati</taxon>
        <taxon>Bacillota</taxon>
        <taxon>Limnochordia</taxon>
        <taxon>Limnochordales</taxon>
        <taxon>Geochordaceae</taxon>
        <taxon>Carboxydichorda</taxon>
    </lineage>
</organism>
<sequence length="447" mass="48338">MQCRRLVILAVALVVGTSASVQAQLDKPGPATPKPPVQTQAAPPKQAPAQQPPAAQKQAPAPNQDADASPAEPLVSNVFVETYLTQALQDIAMQAGVNILVDPGAQGFVTLELKDVPLEKALAMVLAPNGLTFVKLDDRTYLIGKPDPKSPIFHQLSQTERVRLGYVTADEAKRLLSDYYTPYVRFDAETNTAVITAAPDLLKRIREDLQHIDQPAPQVLIDAVVSEVSDEARKQLGLDWGVTFTPDDAGRNRKYEAGFNLSQQGVFNVALQLPYELLIANLRKMEDAGKASIRANPRLTVLDGQSAEIFVGEDRYFKIVTGSDATPFTRLEAINVGVTLDITPRVAPGSYVTLVVKPTVSDVTGQVGDDLPVVSRRQISTTVRVKDGETLALGGLVQDSEQTVTSKVPLLGDLPLLRFLFSSTRTQRAKSEVVVFITPHLLESPGP</sequence>
<dbReference type="PANTHER" id="PTHR30332">
    <property type="entry name" value="PROBABLE GENERAL SECRETION PATHWAY PROTEIN D"/>
    <property type="match status" value="1"/>
</dbReference>
<evidence type="ECO:0000256" key="3">
    <source>
        <dbReference type="ARBA" id="ARBA00022729"/>
    </source>
</evidence>
<dbReference type="PRINTS" id="PR00811">
    <property type="entry name" value="BCTERIALGSPD"/>
</dbReference>
<feature type="domain" description="Secretin/TonB short N-terminal" evidence="10">
    <location>
        <begin position="97"/>
        <end position="146"/>
    </location>
</feature>